<gene>
    <name evidence="6" type="ORF">CSB45_05140</name>
</gene>
<evidence type="ECO:0000313" key="7">
    <source>
        <dbReference type="Proteomes" id="UP000229740"/>
    </source>
</evidence>
<dbReference type="AlphaFoldDB" id="A0A2G6E830"/>
<protein>
    <submittedName>
        <fullName evidence="6">MBL fold metallo-hydrolase</fullName>
    </submittedName>
</protein>
<dbReference type="GO" id="GO:0046872">
    <property type="term" value="F:metal ion binding"/>
    <property type="evidence" value="ECO:0007669"/>
    <property type="project" value="UniProtKB-KW"/>
</dbReference>
<evidence type="ECO:0000256" key="4">
    <source>
        <dbReference type="ARBA" id="ARBA00022833"/>
    </source>
</evidence>
<keyword evidence="2" id="KW-0479">Metal-binding</keyword>
<dbReference type="Pfam" id="PF00753">
    <property type="entry name" value="Lactamase_B"/>
    <property type="match status" value="1"/>
</dbReference>
<name>A0A2G6E830_9BACT</name>
<evidence type="ECO:0000256" key="1">
    <source>
        <dbReference type="ARBA" id="ARBA00001947"/>
    </source>
</evidence>
<reference evidence="6 7" key="1">
    <citation type="submission" date="2017-10" db="EMBL/GenBank/DDBJ databases">
        <title>Novel microbial diversity and functional potential in the marine mammal oral microbiome.</title>
        <authorList>
            <person name="Dudek N.K."/>
            <person name="Sun C.L."/>
            <person name="Burstein D."/>
            <person name="Kantor R.S."/>
            <person name="Aliaga Goltsman D.S."/>
            <person name="Bik E.M."/>
            <person name="Thomas B.C."/>
            <person name="Banfield J.F."/>
            <person name="Relman D.A."/>
        </authorList>
    </citation>
    <scope>NUCLEOTIDE SEQUENCE [LARGE SCALE GENOMIC DNA]</scope>
    <source>
        <strain evidence="6">DOLZORAL124_49_17</strain>
    </source>
</reference>
<organism evidence="6 7">
    <name type="scientific">candidate division KSB3 bacterium</name>
    <dbReference type="NCBI Taxonomy" id="2044937"/>
    <lineage>
        <taxon>Bacteria</taxon>
        <taxon>candidate division KSB3</taxon>
    </lineage>
</organism>
<dbReference type="PANTHER" id="PTHR46233">
    <property type="entry name" value="HYDROXYACYLGLUTATHIONE HYDROLASE GLOC"/>
    <property type="match status" value="1"/>
</dbReference>
<evidence type="ECO:0000256" key="2">
    <source>
        <dbReference type="ARBA" id="ARBA00022723"/>
    </source>
</evidence>
<dbReference type="PANTHER" id="PTHR46233:SF3">
    <property type="entry name" value="HYDROXYACYLGLUTATHIONE HYDROLASE GLOC"/>
    <property type="match status" value="1"/>
</dbReference>
<dbReference type="InterPro" id="IPR051453">
    <property type="entry name" value="MBL_Glyoxalase_II"/>
</dbReference>
<dbReference type="SUPFAM" id="SSF56281">
    <property type="entry name" value="Metallo-hydrolase/oxidoreductase"/>
    <property type="match status" value="1"/>
</dbReference>
<comment type="cofactor">
    <cofactor evidence="1">
        <name>Zn(2+)</name>
        <dbReference type="ChEBI" id="CHEBI:29105"/>
    </cofactor>
</comment>
<keyword evidence="4" id="KW-0862">Zinc</keyword>
<dbReference type="Proteomes" id="UP000229740">
    <property type="component" value="Unassembled WGS sequence"/>
</dbReference>
<sequence length="205" mass="22790">MLLEILVVGPLRENCYIVVCEESREAVVIDPGDEAARIYQVLKKHNWQLKYIINTHGHIDHIGGVAGLLEEVDVPFLLHQDDMYLLEGLPTDPLQAMLQITPPPHPGGFLKDGDRLDVGRLEFQVLHTPGHTPGCVCFLVEDKLFSGDTLFAHSIGRTDLPGGDHAQLLASVREKLFSLDDLVTVYPGHGPETSIGHERQFNPFF</sequence>
<keyword evidence="3 6" id="KW-0378">Hydrolase</keyword>
<evidence type="ECO:0000259" key="5">
    <source>
        <dbReference type="SMART" id="SM00849"/>
    </source>
</evidence>
<dbReference type="CDD" id="cd06262">
    <property type="entry name" value="metallo-hydrolase-like_MBL-fold"/>
    <property type="match status" value="1"/>
</dbReference>
<dbReference type="InterPro" id="IPR036866">
    <property type="entry name" value="RibonucZ/Hydroxyglut_hydro"/>
</dbReference>
<dbReference type="InterPro" id="IPR001279">
    <property type="entry name" value="Metallo-B-lactamas"/>
</dbReference>
<dbReference type="Gene3D" id="3.60.15.10">
    <property type="entry name" value="Ribonuclease Z/Hydroxyacylglutathione hydrolase-like"/>
    <property type="match status" value="1"/>
</dbReference>
<feature type="domain" description="Metallo-beta-lactamase" evidence="5">
    <location>
        <begin position="12"/>
        <end position="189"/>
    </location>
</feature>
<dbReference type="EMBL" id="PDPS01000024">
    <property type="protein sequence ID" value="PID58077.1"/>
    <property type="molecule type" value="Genomic_DNA"/>
</dbReference>
<dbReference type="SMART" id="SM00849">
    <property type="entry name" value="Lactamase_B"/>
    <property type="match status" value="1"/>
</dbReference>
<proteinExistence type="predicted"/>
<accession>A0A2G6E830</accession>
<comment type="caution">
    <text evidence="6">The sequence shown here is derived from an EMBL/GenBank/DDBJ whole genome shotgun (WGS) entry which is preliminary data.</text>
</comment>
<dbReference type="GO" id="GO:0016787">
    <property type="term" value="F:hydrolase activity"/>
    <property type="evidence" value="ECO:0007669"/>
    <property type="project" value="UniProtKB-KW"/>
</dbReference>
<evidence type="ECO:0000313" key="6">
    <source>
        <dbReference type="EMBL" id="PID58077.1"/>
    </source>
</evidence>
<evidence type="ECO:0000256" key="3">
    <source>
        <dbReference type="ARBA" id="ARBA00022801"/>
    </source>
</evidence>